<evidence type="ECO:0000313" key="2">
    <source>
        <dbReference type="EMBL" id="TYP00108.1"/>
    </source>
</evidence>
<comment type="caution">
    <text evidence="2">The sequence shown here is derived from an EMBL/GenBank/DDBJ whole genome shotgun (WGS) entry which is preliminary data.</text>
</comment>
<dbReference type="Pfam" id="PF09723">
    <property type="entry name" value="Zn_ribbon_8"/>
    <property type="match status" value="1"/>
</dbReference>
<reference evidence="2 3" key="1">
    <citation type="submission" date="2019-07" db="EMBL/GenBank/DDBJ databases">
        <title>Genomic Encyclopedia of Type Strains, Phase IV (KMG-IV): sequencing the most valuable type-strain genomes for metagenomic binning, comparative biology and taxonomic classification.</title>
        <authorList>
            <person name="Goeker M."/>
        </authorList>
    </citation>
    <scope>NUCLEOTIDE SEQUENCE [LARGE SCALE GENOMIC DNA]</scope>
    <source>
        <strain evidence="2 3">SS015</strain>
    </source>
</reference>
<dbReference type="EMBL" id="VNIB01000001">
    <property type="protein sequence ID" value="TYP00108.1"/>
    <property type="molecule type" value="Genomic_DNA"/>
</dbReference>
<dbReference type="InterPro" id="IPR013429">
    <property type="entry name" value="Regulatory_FmdB_Zinc_ribbon"/>
</dbReference>
<protein>
    <submittedName>
        <fullName evidence="2">Putative FmdB family regulatory protein</fullName>
    </submittedName>
</protein>
<feature type="domain" description="Putative regulatory protein FmdB zinc ribbon" evidence="1">
    <location>
        <begin position="1"/>
        <end position="40"/>
    </location>
</feature>
<evidence type="ECO:0000313" key="3">
    <source>
        <dbReference type="Proteomes" id="UP000324159"/>
    </source>
</evidence>
<evidence type="ECO:0000259" key="1">
    <source>
        <dbReference type="SMART" id="SM00834"/>
    </source>
</evidence>
<name>A0A5D3WNH7_9BACT</name>
<organism evidence="2 3">
    <name type="scientific">Geothermobacter ehrlichii</name>
    <dbReference type="NCBI Taxonomy" id="213224"/>
    <lineage>
        <taxon>Bacteria</taxon>
        <taxon>Pseudomonadati</taxon>
        <taxon>Thermodesulfobacteriota</taxon>
        <taxon>Desulfuromonadia</taxon>
        <taxon>Desulfuromonadales</taxon>
        <taxon>Geothermobacteraceae</taxon>
        <taxon>Geothermobacter</taxon>
    </lineage>
</organism>
<gene>
    <name evidence="2" type="ORF">EDC39_101268</name>
</gene>
<accession>A0A5D3WNH7</accession>
<dbReference type="RefSeq" id="WP_148894297.1">
    <property type="nucleotide sequence ID" value="NZ_VNIB01000001.1"/>
</dbReference>
<sequence>MPIYEFYCAKCREKFEKLSRSGALEHPCPICGETATRAVSVPAAALGGAGGGNSCGGGSTGFT</sequence>
<dbReference type="AlphaFoldDB" id="A0A5D3WNH7"/>
<dbReference type="Proteomes" id="UP000324159">
    <property type="component" value="Unassembled WGS sequence"/>
</dbReference>
<keyword evidence="3" id="KW-1185">Reference proteome</keyword>
<dbReference type="SMART" id="SM00834">
    <property type="entry name" value="CxxC_CXXC_SSSS"/>
    <property type="match status" value="1"/>
</dbReference>
<proteinExistence type="predicted"/>
<dbReference type="NCBIfam" id="TIGR02605">
    <property type="entry name" value="CxxC_CxxC_SSSS"/>
    <property type="match status" value="1"/>
</dbReference>
<dbReference type="OrthoDB" id="9813321at2"/>